<keyword evidence="4" id="KW-0472">Membrane</keyword>
<evidence type="ECO:0000313" key="7">
    <source>
        <dbReference type="EMBL" id="GMT02869.1"/>
    </source>
</evidence>
<keyword evidence="2" id="KW-0812">Transmembrane</keyword>
<dbReference type="PANTHER" id="PTHR12265">
    <property type="entry name" value="TRANSMEMBRANE PROTEIN 53"/>
    <property type="match status" value="1"/>
</dbReference>
<sequence>MPAVLTRSTTSGTYSTLNNSHCVLLLGWGGADDKCLKKYADLYETRGLDTVRFTSEFKAFSAQGLSGLRDMNEIFPLLDQIGHRRLVLHIFSMNGICSLVTLLHHAKYSDLFTRTDAVVWDSCPTYERLIPNLISYNRVINHLHKNALESGSFIDKMGCLADKTVRFSWDLLEALRQWVHVATGGSISAVHPYFYVRDHPQLPRRHTIIYSHADVVCKAPLIQTFHRHLSEKRNMIVEATCFNDSPHVTHLKAHPKEYSQGIEQLLDFVVHLNDNQSGKLQSKL</sequence>
<accession>A0AAV5U7N8</accession>
<evidence type="ECO:0000256" key="6">
    <source>
        <dbReference type="ARBA" id="ARBA00034303"/>
    </source>
</evidence>
<comment type="caution">
    <text evidence="7">The sequence shown here is derived from an EMBL/GenBank/DDBJ whole genome shotgun (WGS) entry which is preliminary data.</text>
</comment>
<keyword evidence="5" id="KW-0539">Nucleus</keyword>
<organism evidence="7 8">
    <name type="scientific">Pristionchus entomophagus</name>
    <dbReference type="NCBI Taxonomy" id="358040"/>
    <lineage>
        <taxon>Eukaryota</taxon>
        <taxon>Metazoa</taxon>
        <taxon>Ecdysozoa</taxon>
        <taxon>Nematoda</taxon>
        <taxon>Chromadorea</taxon>
        <taxon>Rhabditida</taxon>
        <taxon>Rhabditina</taxon>
        <taxon>Diplogasteromorpha</taxon>
        <taxon>Diplogasteroidea</taxon>
        <taxon>Neodiplogasteridae</taxon>
        <taxon>Pristionchus</taxon>
    </lineage>
</organism>
<keyword evidence="8" id="KW-1185">Reference proteome</keyword>
<dbReference type="Pfam" id="PF05705">
    <property type="entry name" value="DUF829"/>
    <property type="match status" value="1"/>
</dbReference>
<evidence type="ECO:0000256" key="1">
    <source>
        <dbReference type="ARBA" id="ARBA00007387"/>
    </source>
</evidence>
<dbReference type="SUPFAM" id="SSF53474">
    <property type="entry name" value="alpha/beta-Hydrolases"/>
    <property type="match status" value="1"/>
</dbReference>
<evidence type="ECO:0000256" key="3">
    <source>
        <dbReference type="ARBA" id="ARBA00022989"/>
    </source>
</evidence>
<dbReference type="InterPro" id="IPR029058">
    <property type="entry name" value="AB_hydrolase_fold"/>
</dbReference>
<evidence type="ECO:0000256" key="2">
    <source>
        <dbReference type="ARBA" id="ARBA00022692"/>
    </source>
</evidence>
<evidence type="ECO:0000256" key="4">
    <source>
        <dbReference type="ARBA" id="ARBA00023136"/>
    </source>
</evidence>
<proteinExistence type="inferred from homology"/>
<dbReference type="PANTHER" id="PTHR12265:SF30">
    <property type="entry name" value="TRANSMEMBRANE PROTEIN 53"/>
    <property type="match status" value="1"/>
</dbReference>
<dbReference type="Proteomes" id="UP001432027">
    <property type="component" value="Unassembled WGS sequence"/>
</dbReference>
<evidence type="ECO:0000256" key="5">
    <source>
        <dbReference type="ARBA" id="ARBA00023242"/>
    </source>
</evidence>
<comment type="subcellular location">
    <subcellularLocation>
        <location evidence="6">Nucleus outer membrane</location>
        <topology evidence="6">Single-pass membrane protein</topology>
    </subcellularLocation>
</comment>
<dbReference type="InterPro" id="IPR008547">
    <property type="entry name" value="DUF829_TMEM53"/>
</dbReference>
<dbReference type="GO" id="GO:0005640">
    <property type="term" value="C:nuclear outer membrane"/>
    <property type="evidence" value="ECO:0007669"/>
    <property type="project" value="UniProtKB-SubCell"/>
</dbReference>
<reference evidence="7" key="1">
    <citation type="submission" date="2023-10" db="EMBL/GenBank/DDBJ databases">
        <title>Genome assembly of Pristionchus species.</title>
        <authorList>
            <person name="Yoshida K."/>
            <person name="Sommer R.J."/>
        </authorList>
    </citation>
    <scope>NUCLEOTIDE SEQUENCE</scope>
    <source>
        <strain evidence="7">RS0144</strain>
    </source>
</reference>
<comment type="similarity">
    <text evidence="1">Belongs to the TMEM53 family.</text>
</comment>
<dbReference type="EMBL" id="BTSX01000006">
    <property type="protein sequence ID" value="GMT02869.1"/>
    <property type="molecule type" value="Genomic_DNA"/>
</dbReference>
<dbReference type="AlphaFoldDB" id="A0AAV5U7N8"/>
<evidence type="ECO:0000313" key="8">
    <source>
        <dbReference type="Proteomes" id="UP001432027"/>
    </source>
</evidence>
<keyword evidence="3" id="KW-1133">Transmembrane helix</keyword>
<protein>
    <submittedName>
        <fullName evidence="7">Uncharacterized protein</fullName>
    </submittedName>
</protein>
<name>A0AAV5U7N8_9BILA</name>
<gene>
    <name evidence="7" type="ORF">PENTCL1PPCAC_25043</name>
</gene>